<evidence type="ECO:0000313" key="6">
    <source>
        <dbReference type="EMBL" id="CAE2293974.1"/>
    </source>
</evidence>
<dbReference type="EMBL" id="HBKN01015941">
    <property type="protein sequence ID" value="CAE2293980.1"/>
    <property type="molecule type" value="Transcribed_RNA"/>
</dbReference>
<gene>
    <name evidence="1" type="ORF">GTHE00462_LOCUS12444</name>
    <name evidence="2" type="ORF">GTHE00462_LOCUS12446</name>
    <name evidence="3" type="ORF">GTHE00462_LOCUS12448</name>
    <name evidence="4" type="ORF">GTHE00462_LOCUS12449</name>
    <name evidence="5" type="ORF">GTHE00462_LOCUS12450</name>
    <name evidence="6" type="ORF">GTHE00462_LOCUS12452</name>
    <name evidence="7" type="ORF">GTHE00462_LOCUS12453</name>
    <name evidence="8" type="ORF">GTHE00462_LOCUS12454</name>
    <name evidence="9" type="ORF">GTHE00462_LOCUS12455</name>
    <name evidence="10" type="ORF">GTHE00462_LOCUS12456</name>
    <name evidence="11" type="ORF">GTHE00462_LOCUS12458</name>
    <name evidence="12" type="ORF">GTHE00462_LOCUS12459</name>
</gene>
<evidence type="ECO:0000313" key="7">
    <source>
        <dbReference type="EMBL" id="CAE2293976.1"/>
    </source>
</evidence>
<dbReference type="EMBL" id="HBKN01015944">
    <property type="protein sequence ID" value="CAE2293986.1"/>
    <property type="molecule type" value="Transcribed_RNA"/>
</dbReference>
<proteinExistence type="predicted"/>
<dbReference type="EMBL" id="HBKN01015935">
    <property type="protein sequence ID" value="CAE2293972.1"/>
    <property type="molecule type" value="Transcribed_RNA"/>
</dbReference>
<evidence type="ECO:0000313" key="11">
    <source>
        <dbReference type="EMBL" id="CAE2293986.1"/>
    </source>
</evidence>
<evidence type="ECO:0000313" key="12">
    <source>
        <dbReference type="EMBL" id="CAE2293987.1"/>
    </source>
</evidence>
<organism evidence="6">
    <name type="scientific">Guillardia theta</name>
    <name type="common">Cryptophyte</name>
    <name type="synonym">Cryptomonas phi</name>
    <dbReference type="NCBI Taxonomy" id="55529"/>
    <lineage>
        <taxon>Eukaryota</taxon>
        <taxon>Cryptophyceae</taxon>
        <taxon>Pyrenomonadales</taxon>
        <taxon>Geminigeraceae</taxon>
        <taxon>Guillardia</taxon>
    </lineage>
</organism>
<evidence type="ECO:0000313" key="2">
    <source>
        <dbReference type="EMBL" id="CAE2293966.1"/>
    </source>
</evidence>
<evidence type="ECO:0000313" key="4">
    <source>
        <dbReference type="EMBL" id="CAE2293970.1"/>
    </source>
</evidence>
<dbReference type="EMBL" id="HBKN01015929">
    <property type="protein sequence ID" value="CAE2293964.1"/>
    <property type="molecule type" value="Transcribed_RNA"/>
</dbReference>
<evidence type="ECO:0000313" key="5">
    <source>
        <dbReference type="EMBL" id="CAE2293972.1"/>
    </source>
</evidence>
<dbReference type="EMBL" id="HBKN01015940">
    <property type="protein sequence ID" value="CAE2293979.1"/>
    <property type="molecule type" value="Transcribed_RNA"/>
</dbReference>
<reference evidence="6" key="1">
    <citation type="submission" date="2021-01" db="EMBL/GenBank/DDBJ databases">
        <authorList>
            <person name="Corre E."/>
            <person name="Pelletier E."/>
            <person name="Niang G."/>
            <person name="Scheremetjew M."/>
            <person name="Finn R."/>
            <person name="Kale V."/>
            <person name="Holt S."/>
            <person name="Cochrane G."/>
            <person name="Meng A."/>
            <person name="Brown T."/>
            <person name="Cohen L."/>
        </authorList>
    </citation>
    <scope>NUCLEOTIDE SEQUENCE</scope>
    <source>
        <strain evidence="6">CCMP 2712</strain>
    </source>
</reference>
<evidence type="ECO:0000313" key="9">
    <source>
        <dbReference type="EMBL" id="CAE2293980.1"/>
    </source>
</evidence>
<accession>A0A6U5Z6L1</accession>
<dbReference type="EMBL" id="HBKN01015931">
    <property type="protein sequence ID" value="CAE2293966.1"/>
    <property type="molecule type" value="Transcribed_RNA"/>
</dbReference>
<evidence type="ECO:0000313" key="8">
    <source>
        <dbReference type="EMBL" id="CAE2293979.1"/>
    </source>
</evidence>
<evidence type="ECO:0000313" key="1">
    <source>
        <dbReference type="EMBL" id="CAE2293964.1"/>
    </source>
</evidence>
<dbReference type="EMBL" id="HBKN01015942">
    <property type="protein sequence ID" value="CAE2293981.1"/>
    <property type="molecule type" value="Transcribed_RNA"/>
</dbReference>
<evidence type="ECO:0000313" key="3">
    <source>
        <dbReference type="EMBL" id="CAE2293969.1"/>
    </source>
</evidence>
<protein>
    <recommendedName>
        <fullName evidence="13">F-box domain-containing protein</fullName>
    </recommendedName>
</protein>
<dbReference type="EMBL" id="HBKN01015933">
    <property type="protein sequence ID" value="CAE2293969.1"/>
    <property type="molecule type" value="Transcribed_RNA"/>
</dbReference>
<dbReference type="EMBL" id="HBKN01015934">
    <property type="protein sequence ID" value="CAE2293970.1"/>
    <property type="molecule type" value="Transcribed_RNA"/>
</dbReference>
<dbReference type="EMBL" id="HBKN01015939">
    <property type="protein sequence ID" value="CAE2293976.1"/>
    <property type="molecule type" value="Transcribed_RNA"/>
</dbReference>
<sequence>MAILQKDSSIVECFFKYHKFFAEAENENNKVWYTLDLSKQGREIGSVLHLAACCVYRDTQSLLLNNHTTTIIKRLLDEGADPNESLPRLSPLTGGQDTNVLSILPPCTSADLIFDLLEGGCNPFIKTIHFCHENIVSQTDHDKFNLFQSFLRSWIDCECHKRSNRMSLNKKKLKLEVLCSLSRGRLDPRLVDNVRSLFFNKEAKFSSMETELHLACFKTVQESSENAICMAECMVRAFARKEYVLCTHEQLRTYLISQTETFVSQLQASGCRLCDHLPGGVLAQILECMSMTELRQFLLVNRKGYAILLHFIKLRQKISKRLLASEFRPFQARIERRREIA</sequence>
<name>A0A6U5Z6L1_GUITH</name>
<dbReference type="AlphaFoldDB" id="A0A6U5Z6L1"/>
<evidence type="ECO:0000313" key="10">
    <source>
        <dbReference type="EMBL" id="CAE2293981.1"/>
    </source>
</evidence>
<dbReference type="EMBL" id="HBKN01015945">
    <property type="protein sequence ID" value="CAE2293987.1"/>
    <property type="molecule type" value="Transcribed_RNA"/>
</dbReference>
<evidence type="ECO:0008006" key="13">
    <source>
        <dbReference type="Google" id="ProtNLM"/>
    </source>
</evidence>
<dbReference type="EMBL" id="HBKN01015938">
    <property type="protein sequence ID" value="CAE2293974.1"/>
    <property type="molecule type" value="Transcribed_RNA"/>
</dbReference>